<evidence type="ECO:0000313" key="2">
    <source>
        <dbReference type="WBParaSite" id="PgB14X_g049_t01"/>
    </source>
</evidence>
<sequence>MQVHEFVFYWRNVHTQRVIVSVTTKTEQVLFIYRLLNRFELRWSGTVNKRNSVITERILRLEALLSESFVAIYDLQVQYTAFIILLLRSYSSIPPSQQDEGAIGVGEVEEKIFRNGFKSPACALSRHLLAIWTVEEEERKVLLSCQLYSRYASKLVLDTGKDTKLRLPTSPAVLFNAEPEISVPASSALMLYGVVAVGTFAPAKARGSREKDRDASIALEGCSTRCK</sequence>
<accession>A0A914ZRA7</accession>
<dbReference type="AlphaFoldDB" id="A0A914ZRA7"/>
<protein>
    <submittedName>
        <fullName evidence="2">Uncharacterized protein</fullName>
    </submittedName>
</protein>
<reference evidence="2" key="1">
    <citation type="submission" date="2022-11" db="UniProtKB">
        <authorList>
            <consortium name="WormBaseParasite"/>
        </authorList>
    </citation>
    <scope>IDENTIFICATION</scope>
</reference>
<dbReference type="WBParaSite" id="PgB14X_g049_t01">
    <property type="protein sequence ID" value="PgB14X_g049_t01"/>
    <property type="gene ID" value="PgB14X_g049"/>
</dbReference>
<organism evidence="1 2">
    <name type="scientific">Parascaris univalens</name>
    <name type="common">Nematode worm</name>
    <dbReference type="NCBI Taxonomy" id="6257"/>
    <lineage>
        <taxon>Eukaryota</taxon>
        <taxon>Metazoa</taxon>
        <taxon>Ecdysozoa</taxon>
        <taxon>Nematoda</taxon>
        <taxon>Chromadorea</taxon>
        <taxon>Rhabditida</taxon>
        <taxon>Spirurina</taxon>
        <taxon>Ascaridomorpha</taxon>
        <taxon>Ascaridoidea</taxon>
        <taxon>Ascarididae</taxon>
        <taxon>Parascaris</taxon>
    </lineage>
</organism>
<proteinExistence type="predicted"/>
<name>A0A914ZRA7_PARUN</name>
<evidence type="ECO:0000313" key="1">
    <source>
        <dbReference type="Proteomes" id="UP000887569"/>
    </source>
</evidence>
<dbReference type="Proteomes" id="UP000887569">
    <property type="component" value="Unplaced"/>
</dbReference>
<keyword evidence="1" id="KW-1185">Reference proteome</keyword>